<evidence type="ECO:0000256" key="2">
    <source>
        <dbReference type="ARBA" id="ARBA00023015"/>
    </source>
</evidence>
<dbReference type="Gene3D" id="1.10.10.60">
    <property type="entry name" value="Homeodomain-like"/>
    <property type="match status" value="1"/>
</dbReference>
<feature type="compositionally biased region" description="Basic and acidic residues" evidence="7">
    <location>
        <begin position="246"/>
        <end position="256"/>
    </location>
</feature>
<dbReference type="AlphaFoldDB" id="A0A7J0D2K9"/>
<dbReference type="GO" id="GO:0043565">
    <property type="term" value="F:sequence-specific DNA binding"/>
    <property type="evidence" value="ECO:0007669"/>
    <property type="project" value="InterPro"/>
</dbReference>
<dbReference type="Pfam" id="PF07883">
    <property type="entry name" value="Cupin_2"/>
    <property type="match status" value="1"/>
</dbReference>
<protein>
    <recommendedName>
        <fullName evidence="5">HTH-type transcriptional regulator RipA</fullName>
    </recommendedName>
    <alternativeName>
        <fullName evidence="6">Repressor of iron proteins A</fullName>
    </alternativeName>
</protein>
<dbReference type="FunFam" id="1.10.10.60:FF:000132">
    <property type="entry name" value="AraC family transcriptional regulator"/>
    <property type="match status" value="1"/>
</dbReference>
<dbReference type="InterPro" id="IPR014710">
    <property type="entry name" value="RmlC-like_jellyroll"/>
</dbReference>
<evidence type="ECO:0000259" key="8">
    <source>
        <dbReference type="PROSITE" id="PS01124"/>
    </source>
</evidence>
<evidence type="ECO:0000313" key="10">
    <source>
        <dbReference type="Proteomes" id="UP000498740"/>
    </source>
</evidence>
<reference evidence="9 10" key="1">
    <citation type="submission" date="2020-05" db="EMBL/GenBank/DDBJ databases">
        <title>Whole genome shotgun sequence of Streptomyces microflavus NBRC 13062.</title>
        <authorList>
            <person name="Komaki H."/>
            <person name="Tamura T."/>
        </authorList>
    </citation>
    <scope>NUCLEOTIDE SEQUENCE [LARGE SCALE GENOMIC DNA]</scope>
    <source>
        <strain evidence="9 10">NBRC 13062</strain>
    </source>
</reference>
<dbReference type="PROSITE" id="PS01124">
    <property type="entry name" value="HTH_ARAC_FAMILY_2"/>
    <property type="match status" value="1"/>
</dbReference>
<comment type="caution">
    <text evidence="9">The sequence shown here is derived from an EMBL/GenBank/DDBJ whole genome shotgun (WGS) entry which is preliminary data.</text>
</comment>
<feature type="compositionally biased region" description="Low complexity" evidence="7">
    <location>
        <begin position="279"/>
        <end position="295"/>
    </location>
</feature>
<name>A0A7J0D2K9_STRMI</name>
<keyword evidence="2" id="KW-0805">Transcription regulation</keyword>
<dbReference type="InterPro" id="IPR018060">
    <property type="entry name" value="HTH_AraC"/>
</dbReference>
<evidence type="ECO:0000256" key="4">
    <source>
        <dbReference type="ARBA" id="ARBA00023163"/>
    </source>
</evidence>
<dbReference type="Proteomes" id="UP000498740">
    <property type="component" value="Unassembled WGS sequence"/>
</dbReference>
<evidence type="ECO:0000256" key="7">
    <source>
        <dbReference type="SAM" id="MobiDB-lite"/>
    </source>
</evidence>
<accession>A0A7J0D2K9</accession>
<dbReference type="SUPFAM" id="SSF51182">
    <property type="entry name" value="RmlC-like cupins"/>
    <property type="match status" value="1"/>
</dbReference>
<dbReference type="InterPro" id="IPR011051">
    <property type="entry name" value="RmlC_Cupin_sf"/>
</dbReference>
<evidence type="ECO:0000256" key="6">
    <source>
        <dbReference type="ARBA" id="ARBA00079449"/>
    </source>
</evidence>
<dbReference type="EMBL" id="BLWD01000001">
    <property type="protein sequence ID" value="GFN08942.1"/>
    <property type="molecule type" value="Genomic_DNA"/>
</dbReference>
<dbReference type="PANTHER" id="PTHR11019:SF199">
    <property type="entry name" value="HTH-TYPE TRANSCRIPTIONAL REGULATOR NIMR"/>
    <property type="match status" value="1"/>
</dbReference>
<evidence type="ECO:0000256" key="1">
    <source>
        <dbReference type="ARBA" id="ARBA00022491"/>
    </source>
</evidence>
<keyword evidence="4" id="KW-0804">Transcription</keyword>
<keyword evidence="1" id="KW-0678">Repressor</keyword>
<dbReference type="InterPro" id="IPR020449">
    <property type="entry name" value="Tscrpt_reg_AraC-type_HTH"/>
</dbReference>
<dbReference type="Gene3D" id="2.60.120.10">
    <property type="entry name" value="Jelly Rolls"/>
    <property type="match status" value="1"/>
</dbReference>
<dbReference type="GO" id="GO:0003700">
    <property type="term" value="F:DNA-binding transcription factor activity"/>
    <property type="evidence" value="ECO:0007669"/>
    <property type="project" value="InterPro"/>
</dbReference>
<evidence type="ECO:0000256" key="3">
    <source>
        <dbReference type="ARBA" id="ARBA00023125"/>
    </source>
</evidence>
<evidence type="ECO:0000256" key="5">
    <source>
        <dbReference type="ARBA" id="ARBA00074140"/>
    </source>
</evidence>
<keyword evidence="3" id="KW-0238">DNA-binding</keyword>
<dbReference type="SUPFAM" id="SSF46689">
    <property type="entry name" value="Homeodomain-like"/>
    <property type="match status" value="1"/>
</dbReference>
<feature type="region of interest" description="Disordered" evidence="7">
    <location>
        <begin position="240"/>
        <end position="340"/>
    </location>
</feature>
<dbReference type="PRINTS" id="PR00032">
    <property type="entry name" value="HTHARAC"/>
</dbReference>
<gene>
    <name evidence="9" type="ORF">Smic_74980</name>
</gene>
<proteinExistence type="predicted"/>
<dbReference type="PANTHER" id="PTHR11019">
    <property type="entry name" value="HTH-TYPE TRANSCRIPTIONAL REGULATOR NIMR"/>
    <property type="match status" value="1"/>
</dbReference>
<dbReference type="CDD" id="cd06124">
    <property type="entry name" value="cupin_NimR-like_N"/>
    <property type="match status" value="1"/>
</dbReference>
<dbReference type="SMART" id="SM00342">
    <property type="entry name" value="HTH_ARAC"/>
    <property type="match status" value="1"/>
</dbReference>
<organism evidence="9 10">
    <name type="scientific">Streptomyces microflavus</name>
    <name type="common">Streptomyces lipmanii</name>
    <dbReference type="NCBI Taxonomy" id="1919"/>
    <lineage>
        <taxon>Bacteria</taxon>
        <taxon>Bacillati</taxon>
        <taxon>Actinomycetota</taxon>
        <taxon>Actinomycetes</taxon>
        <taxon>Kitasatosporales</taxon>
        <taxon>Streptomycetaceae</taxon>
        <taxon>Streptomyces</taxon>
    </lineage>
</organism>
<evidence type="ECO:0000313" key="9">
    <source>
        <dbReference type="EMBL" id="GFN08942.1"/>
    </source>
</evidence>
<dbReference type="Pfam" id="PF12833">
    <property type="entry name" value="HTH_18"/>
    <property type="match status" value="1"/>
</dbReference>
<sequence>MTEIRHEPVAPTRTRWLAPGSDIDAHRHDDHQIVYAARGVLAVTTDAGTWIAPANRAIWIPAGTVHAHRAHGAMELRLLGLPATENPLGLDAPSVLTVGPLLRELIIAHTTTPADDSPERRRLRAVLLDRLAASPQQPVQLPAPSDPRLRRICDILRADPADRRTLDALGREAGASARTLSRLCTAELGMTFPQWRTQLRLYQALVLLAEDTPVTTVAHRCGWSSASAFIDVFRRAYGHTPGRHRPGYDADRDQGRRSWPGGPTGRAGPEPWTTPSGWTATRRPTTTAACACAPTGSVRPRGSPDAPRPRAVSAGWRGSPPPASPRTPASCTLRRWTGGR</sequence>
<feature type="domain" description="HTH araC/xylS-type" evidence="8">
    <location>
        <begin position="150"/>
        <end position="247"/>
    </location>
</feature>
<dbReference type="InterPro" id="IPR013096">
    <property type="entry name" value="Cupin_2"/>
</dbReference>
<dbReference type="InterPro" id="IPR009057">
    <property type="entry name" value="Homeodomain-like_sf"/>
</dbReference>